<evidence type="ECO:0000256" key="2">
    <source>
        <dbReference type="SAM" id="SignalP"/>
    </source>
</evidence>
<dbReference type="RefSeq" id="XP_025377725.1">
    <property type="nucleotide sequence ID" value="XM_025520011.1"/>
</dbReference>
<protein>
    <submittedName>
        <fullName evidence="3">Uncharacterized protein</fullName>
    </submittedName>
</protein>
<evidence type="ECO:0000313" key="4">
    <source>
        <dbReference type="Proteomes" id="UP000245768"/>
    </source>
</evidence>
<evidence type="ECO:0000313" key="3">
    <source>
        <dbReference type="EMBL" id="PWN90527.1"/>
    </source>
</evidence>
<dbReference type="AlphaFoldDB" id="A0A316YMC9"/>
<feature type="signal peptide" evidence="2">
    <location>
        <begin position="1"/>
        <end position="18"/>
    </location>
</feature>
<dbReference type="EMBL" id="KZ819636">
    <property type="protein sequence ID" value="PWN90527.1"/>
    <property type="molecule type" value="Genomic_DNA"/>
</dbReference>
<feature type="chain" id="PRO_5016236923" evidence="2">
    <location>
        <begin position="19"/>
        <end position="151"/>
    </location>
</feature>
<dbReference type="Proteomes" id="UP000245768">
    <property type="component" value="Unassembled WGS sequence"/>
</dbReference>
<feature type="compositionally biased region" description="Basic and acidic residues" evidence="1">
    <location>
        <begin position="76"/>
        <end position="89"/>
    </location>
</feature>
<proteinExistence type="predicted"/>
<reference evidence="3 4" key="1">
    <citation type="journal article" date="2018" name="Mol. Biol. Evol.">
        <title>Broad Genomic Sampling Reveals a Smut Pathogenic Ancestry of the Fungal Clade Ustilaginomycotina.</title>
        <authorList>
            <person name="Kijpornyongpan T."/>
            <person name="Mondo S.J."/>
            <person name="Barry K."/>
            <person name="Sandor L."/>
            <person name="Lee J."/>
            <person name="Lipzen A."/>
            <person name="Pangilinan J."/>
            <person name="LaButti K."/>
            <person name="Hainaut M."/>
            <person name="Henrissat B."/>
            <person name="Grigoriev I.V."/>
            <person name="Spatafora J.W."/>
            <person name="Aime M.C."/>
        </authorList>
    </citation>
    <scope>NUCLEOTIDE SEQUENCE [LARGE SCALE GENOMIC DNA]</scope>
    <source>
        <strain evidence="3 4">MCA 4198</strain>
    </source>
</reference>
<organism evidence="3 4">
    <name type="scientific">Acaromyces ingoldii</name>
    <dbReference type="NCBI Taxonomy" id="215250"/>
    <lineage>
        <taxon>Eukaryota</taxon>
        <taxon>Fungi</taxon>
        <taxon>Dikarya</taxon>
        <taxon>Basidiomycota</taxon>
        <taxon>Ustilaginomycotina</taxon>
        <taxon>Exobasidiomycetes</taxon>
        <taxon>Exobasidiales</taxon>
        <taxon>Cryptobasidiaceae</taxon>
        <taxon>Acaromyces</taxon>
    </lineage>
</organism>
<gene>
    <name evidence="3" type="ORF">FA10DRAFT_260347</name>
</gene>
<keyword evidence="2" id="KW-0732">Signal</keyword>
<feature type="region of interest" description="Disordered" evidence="1">
    <location>
        <begin position="64"/>
        <end position="125"/>
    </location>
</feature>
<dbReference type="GeneID" id="37041927"/>
<name>A0A316YMC9_9BASI</name>
<dbReference type="InParanoid" id="A0A316YMC9"/>
<sequence length="151" mass="16561">MLPLHLSVSLVLTTTLLAIVAIAAPAPLGELHASSSVIDGLQVRSFAAHGKAGAIARSLKESQANTVDFQPQEGVFTKRHEADAGHEKRDEDDENEHNNKIDVDSSVVNEHVLTKREKTTPQSCKRQCTKEDLEKWCKSHKATSNRDLKGE</sequence>
<accession>A0A316YMC9</accession>
<keyword evidence="4" id="KW-1185">Reference proteome</keyword>
<evidence type="ECO:0000256" key="1">
    <source>
        <dbReference type="SAM" id="MobiDB-lite"/>
    </source>
</evidence>